<sequence length="248" mass="28924">MVTFCFDSFGKLKLIISRLEKISSEVSLYLHQESCRFICDNICLESFNVCVTDGVLPENGICIKINFTNLHNITKNIPAVNRCYLRLENNFLFIITDSIRKKKSVRQNSCKIAIKREEMCEYDKRFDVINKLDNIYSSNNKISLNIHNIIWCLERMHNCFDKFEFDFKEEKMIIKGFCNEYNGESVIKYTDMYNIGEHNVDVTGASILKKFWLLELASSNCKCFVDPKSLEVCISSKSEDENILIFLD</sequence>
<dbReference type="EMBL" id="MN740601">
    <property type="protein sequence ID" value="QHS78619.1"/>
    <property type="molecule type" value="Genomic_DNA"/>
</dbReference>
<name>A0A6C0AFR6_9ZZZZ</name>
<accession>A0A6C0AFR6</accession>
<protein>
    <recommendedName>
        <fullName evidence="2">Proliferating cell nuclear antigen PCNA N-terminal domain-containing protein</fullName>
    </recommendedName>
</protein>
<dbReference type="AlphaFoldDB" id="A0A6C0AFR6"/>
<evidence type="ECO:0000313" key="1">
    <source>
        <dbReference type="EMBL" id="QHS78619.1"/>
    </source>
</evidence>
<dbReference type="InterPro" id="IPR035951">
    <property type="entry name" value="TM1622-like_sf"/>
</dbReference>
<evidence type="ECO:0008006" key="2">
    <source>
        <dbReference type="Google" id="ProtNLM"/>
    </source>
</evidence>
<dbReference type="SUPFAM" id="SSF143477">
    <property type="entry name" value="TM1622-like"/>
    <property type="match status" value="1"/>
</dbReference>
<proteinExistence type="predicted"/>
<organism evidence="1">
    <name type="scientific">viral metagenome</name>
    <dbReference type="NCBI Taxonomy" id="1070528"/>
    <lineage>
        <taxon>unclassified sequences</taxon>
        <taxon>metagenomes</taxon>
        <taxon>organismal metagenomes</taxon>
    </lineage>
</organism>
<reference evidence="1" key="1">
    <citation type="journal article" date="2020" name="Nature">
        <title>Giant virus diversity and host interactions through global metagenomics.</title>
        <authorList>
            <person name="Schulz F."/>
            <person name="Roux S."/>
            <person name="Paez-Espino D."/>
            <person name="Jungbluth S."/>
            <person name="Walsh D.A."/>
            <person name="Denef V.J."/>
            <person name="McMahon K.D."/>
            <person name="Konstantinidis K.T."/>
            <person name="Eloe-Fadrosh E.A."/>
            <person name="Kyrpides N.C."/>
            <person name="Woyke T."/>
        </authorList>
    </citation>
    <scope>NUCLEOTIDE SEQUENCE</scope>
    <source>
        <strain evidence="1">GVMAG-S-1024976-23</strain>
    </source>
</reference>